<keyword evidence="2" id="KW-1185">Reference proteome</keyword>
<reference evidence="1 2" key="1">
    <citation type="journal article" date="2019" name="Sci. Rep.">
        <title>Orb-weaving spider Araneus ventricosus genome elucidates the spidroin gene catalogue.</title>
        <authorList>
            <person name="Kono N."/>
            <person name="Nakamura H."/>
            <person name="Ohtoshi R."/>
            <person name="Moran D.A.P."/>
            <person name="Shinohara A."/>
            <person name="Yoshida Y."/>
            <person name="Fujiwara M."/>
            <person name="Mori M."/>
            <person name="Tomita M."/>
            <person name="Arakawa K."/>
        </authorList>
    </citation>
    <scope>NUCLEOTIDE SEQUENCE [LARGE SCALE GENOMIC DNA]</scope>
</reference>
<organism evidence="1 2">
    <name type="scientific">Araneus ventricosus</name>
    <name type="common">Orbweaver spider</name>
    <name type="synonym">Epeira ventricosa</name>
    <dbReference type="NCBI Taxonomy" id="182803"/>
    <lineage>
        <taxon>Eukaryota</taxon>
        <taxon>Metazoa</taxon>
        <taxon>Ecdysozoa</taxon>
        <taxon>Arthropoda</taxon>
        <taxon>Chelicerata</taxon>
        <taxon>Arachnida</taxon>
        <taxon>Araneae</taxon>
        <taxon>Araneomorphae</taxon>
        <taxon>Entelegynae</taxon>
        <taxon>Araneoidea</taxon>
        <taxon>Araneidae</taxon>
        <taxon>Araneus</taxon>
    </lineage>
</organism>
<dbReference type="EMBL" id="BGPR01000249">
    <property type="protein sequence ID" value="GBM07935.1"/>
    <property type="molecule type" value="Genomic_DNA"/>
</dbReference>
<dbReference type="Proteomes" id="UP000499080">
    <property type="component" value="Unassembled WGS sequence"/>
</dbReference>
<gene>
    <name evidence="1" type="ORF">AVEN_232377_1</name>
</gene>
<evidence type="ECO:0000313" key="2">
    <source>
        <dbReference type="Proteomes" id="UP000499080"/>
    </source>
</evidence>
<sequence length="101" mass="12417">MLSGTKHRRKRSLQRWRVTCLCRDSNERRNRPLRVRWGFRHSCPISRRNPTSSCTTFYRCNGYRRDIYPSVPSARIEHDWCGVIWRMKSFHRRHGLLYHRT</sequence>
<evidence type="ECO:0000313" key="1">
    <source>
        <dbReference type="EMBL" id="GBM07935.1"/>
    </source>
</evidence>
<name>A0A4Y2CXB0_ARAVE</name>
<dbReference type="AlphaFoldDB" id="A0A4Y2CXB0"/>
<protein>
    <submittedName>
        <fullName evidence="1">Uncharacterized protein</fullName>
    </submittedName>
</protein>
<proteinExistence type="predicted"/>
<comment type="caution">
    <text evidence="1">The sequence shown here is derived from an EMBL/GenBank/DDBJ whole genome shotgun (WGS) entry which is preliminary data.</text>
</comment>
<accession>A0A4Y2CXB0</accession>